<evidence type="ECO:0000256" key="1">
    <source>
        <dbReference type="ARBA" id="ARBA00004334"/>
    </source>
</evidence>
<evidence type="ECO:0000313" key="9">
    <source>
        <dbReference type="Proteomes" id="UP001454036"/>
    </source>
</evidence>
<proteinExistence type="inferred from homology"/>
<name>A0AAV3RH53_LITER</name>
<evidence type="ECO:0000256" key="4">
    <source>
        <dbReference type="ARBA" id="ARBA00022946"/>
    </source>
</evidence>
<dbReference type="InterPro" id="IPR008797">
    <property type="entry name" value="PSII_PsbQ"/>
</dbReference>
<comment type="similarity">
    <text evidence="7">Belongs to the PsbQ family.</text>
</comment>
<dbReference type="PANTHER" id="PTHR33399:SF6">
    <property type="entry name" value="PSBQ-LIKE PROTEIN 3, CHLOROPLASTIC"/>
    <property type="match status" value="1"/>
</dbReference>
<keyword evidence="3" id="KW-0934">Plastid</keyword>
<keyword evidence="5" id="KW-0793">Thylakoid</keyword>
<evidence type="ECO:0000313" key="8">
    <source>
        <dbReference type="EMBL" id="GAA0175717.1"/>
    </source>
</evidence>
<dbReference type="EMBL" id="BAABME010009739">
    <property type="protein sequence ID" value="GAA0175717.1"/>
    <property type="molecule type" value="Genomic_DNA"/>
</dbReference>
<dbReference type="GO" id="GO:0009767">
    <property type="term" value="P:photosynthetic electron transport chain"/>
    <property type="evidence" value="ECO:0007669"/>
    <property type="project" value="TreeGrafter"/>
</dbReference>
<dbReference type="GO" id="GO:0005509">
    <property type="term" value="F:calcium ion binding"/>
    <property type="evidence" value="ECO:0007669"/>
    <property type="project" value="InterPro"/>
</dbReference>
<sequence>MVLQSTQTSRRRALQTIAIALATTAAPVKAEIDFRLMTTPDQTLEEAEDGIKFHAQSLLQVKDLLLEVETLREAQKALRKSSSYLKQDMYTIINSKPGNERTLLRKLYFNLFNSVTRLDYAARDNDLVLVNECYDNVVVALNNIMSKI</sequence>
<keyword evidence="6" id="KW-0472">Membrane</keyword>
<organism evidence="8 9">
    <name type="scientific">Lithospermum erythrorhizon</name>
    <name type="common">Purple gromwell</name>
    <name type="synonym">Lithospermum officinale var. erythrorhizon</name>
    <dbReference type="NCBI Taxonomy" id="34254"/>
    <lineage>
        <taxon>Eukaryota</taxon>
        <taxon>Viridiplantae</taxon>
        <taxon>Streptophyta</taxon>
        <taxon>Embryophyta</taxon>
        <taxon>Tracheophyta</taxon>
        <taxon>Spermatophyta</taxon>
        <taxon>Magnoliopsida</taxon>
        <taxon>eudicotyledons</taxon>
        <taxon>Gunneridae</taxon>
        <taxon>Pentapetalae</taxon>
        <taxon>asterids</taxon>
        <taxon>lamiids</taxon>
        <taxon>Boraginales</taxon>
        <taxon>Boraginaceae</taxon>
        <taxon>Boraginoideae</taxon>
        <taxon>Lithospermeae</taxon>
        <taxon>Lithospermum</taxon>
    </lineage>
</organism>
<comment type="caution">
    <text evidence="8">The sequence shown here is derived from an EMBL/GenBank/DDBJ whole genome shotgun (WGS) entry which is preliminary data.</text>
</comment>
<dbReference type="PANTHER" id="PTHR33399">
    <property type="entry name" value="OXYGEN-EVOLVING ENHANCER PROTEIN 3-1, CHLOROPLASTIC"/>
    <property type="match status" value="1"/>
</dbReference>
<dbReference type="Gene3D" id="1.20.120.290">
    <property type="entry name" value="Oxygen-evolving enhancer protein 3 (PsbQ), four-helix up-down bundle"/>
    <property type="match status" value="1"/>
</dbReference>
<protein>
    <recommendedName>
        <fullName evidence="10">PsbQ-like protein 3, chloroplastic</fullName>
    </recommendedName>
</protein>
<dbReference type="GO" id="GO:0009654">
    <property type="term" value="C:photosystem II oxygen evolving complex"/>
    <property type="evidence" value="ECO:0007669"/>
    <property type="project" value="InterPro"/>
</dbReference>
<dbReference type="SUPFAM" id="SSF101112">
    <property type="entry name" value="Oxygen-evolving enhancer protein 3"/>
    <property type="match status" value="1"/>
</dbReference>
<accession>A0AAV3RH53</accession>
<evidence type="ECO:0000256" key="5">
    <source>
        <dbReference type="ARBA" id="ARBA00023078"/>
    </source>
</evidence>
<keyword evidence="2" id="KW-0150">Chloroplast</keyword>
<dbReference type="GO" id="GO:0009535">
    <property type="term" value="C:chloroplast thylakoid membrane"/>
    <property type="evidence" value="ECO:0007669"/>
    <property type="project" value="UniProtKB-SubCell"/>
</dbReference>
<dbReference type="GO" id="GO:0019898">
    <property type="term" value="C:extrinsic component of membrane"/>
    <property type="evidence" value="ECO:0007669"/>
    <property type="project" value="InterPro"/>
</dbReference>
<evidence type="ECO:0000256" key="2">
    <source>
        <dbReference type="ARBA" id="ARBA00022528"/>
    </source>
</evidence>
<keyword evidence="9" id="KW-1185">Reference proteome</keyword>
<dbReference type="InterPro" id="IPR023222">
    <property type="entry name" value="PsbQ-like_dom_sf"/>
</dbReference>
<dbReference type="Proteomes" id="UP001454036">
    <property type="component" value="Unassembled WGS sequence"/>
</dbReference>
<evidence type="ECO:0000256" key="3">
    <source>
        <dbReference type="ARBA" id="ARBA00022640"/>
    </source>
</evidence>
<evidence type="ECO:0008006" key="10">
    <source>
        <dbReference type="Google" id="ProtNLM"/>
    </source>
</evidence>
<comment type="subcellular location">
    <subcellularLocation>
        <location evidence="1">Plastid</location>
        <location evidence="1">Chloroplast thylakoid membrane</location>
    </subcellularLocation>
</comment>
<dbReference type="InterPro" id="IPR054099">
    <property type="entry name" value="PSII_PsbQ_pln"/>
</dbReference>
<dbReference type="AlphaFoldDB" id="A0AAV3RH53"/>
<evidence type="ECO:0000256" key="7">
    <source>
        <dbReference type="ARBA" id="ARBA00035649"/>
    </source>
</evidence>
<reference evidence="8 9" key="1">
    <citation type="submission" date="2024-01" db="EMBL/GenBank/DDBJ databases">
        <title>The complete chloroplast genome sequence of Lithospermum erythrorhizon: insights into the phylogenetic relationship among Boraginaceae species and the maternal lineages of purple gromwells.</title>
        <authorList>
            <person name="Okada T."/>
            <person name="Watanabe K."/>
        </authorList>
    </citation>
    <scope>NUCLEOTIDE SEQUENCE [LARGE SCALE GENOMIC DNA]</scope>
</reference>
<dbReference type="Pfam" id="PF05757">
    <property type="entry name" value="PsbQ"/>
    <property type="match status" value="1"/>
</dbReference>
<gene>
    <name evidence="8" type="ORF">LIER_28838</name>
</gene>
<keyword evidence="4" id="KW-0809">Transit peptide</keyword>
<evidence type="ECO:0000256" key="6">
    <source>
        <dbReference type="ARBA" id="ARBA00023136"/>
    </source>
</evidence>